<keyword evidence="2" id="KW-1185">Reference proteome</keyword>
<gene>
    <name evidence="1" type="ORF">QBC36DRAFT_324704</name>
</gene>
<organism evidence="1 2">
    <name type="scientific">Triangularia setosa</name>
    <dbReference type="NCBI Taxonomy" id="2587417"/>
    <lineage>
        <taxon>Eukaryota</taxon>
        <taxon>Fungi</taxon>
        <taxon>Dikarya</taxon>
        <taxon>Ascomycota</taxon>
        <taxon>Pezizomycotina</taxon>
        <taxon>Sordariomycetes</taxon>
        <taxon>Sordariomycetidae</taxon>
        <taxon>Sordariales</taxon>
        <taxon>Podosporaceae</taxon>
        <taxon>Triangularia</taxon>
    </lineage>
</organism>
<dbReference type="Proteomes" id="UP001302321">
    <property type="component" value="Unassembled WGS sequence"/>
</dbReference>
<proteinExistence type="predicted"/>
<dbReference type="EMBL" id="MU866137">
    <property type="protein sequence ID" value="KAK4178483.1"/>
    <property type="molecule type" value="Genomic_DNA"/>
</dbReference>
<comment type="caution">
    <text evidence="1">The sequence shown here is derived from an EMBL/GenBank/DDBJ whole genome shotgun (WGS) entry which is preliminary data.</text>
</comment>
<reference evidence="1" key="1">
    <citation type="journal article" date="2023" name="Mol. Phylogenet. Evol.">
        <title>Genome-scale phylogeny and comparative genomics of the fungal order Sordariales.</title>
        <authorList>
            <person name="Hensen N."/>
            <person name="Bonometti L."/>
            <person name="Westerberg I."/>
            <person name="Brannstrom I.O."/>
            <person name="Guillou S."/>
            <person name="Cros-Aarteil S."/>
            <person name="Calhoun S."/>
            <person name="Haridas S."/>
            <person name="Kuo A."/>
            <person name="Mondo S."/>
            <person name="Pangilinan J."/>
            <person name="Riley R."/>
            <person name="LaButti K."/>
            <person name="Andreopoulos B."/>
            <person name="Lipzen A."/>
            <person name="Chen C."/>
            <person name="Yan M."/>
            <person name="Daum C."/>
            <person name="Ng V."/>
            <person name="Clum A."/>
            <person name="Steindorff A."/>
            <person name="Ohm R.A."/>
            <person name="Martin F."/>
            <person name="Silar P."/>
            <person name="Natvig D.O."/>
            <person name="Lalanne C."/>
            <person name="Gautier V."/>
            <person name="Ament-Velasquez S.L."/>
            <person name="Kruys A."/>
            <person name="Hutchinson M.I."/>
            <person name="Powell A.J."/>
            <person name="Barry K."/>
            <person name="Miller A.N."/>
            <person name="Grigoriev I.V."/>
            <person name="Debuchy R."/>
            <person name="Gladieux P."/>
            <person name="Hiltunen Thoren M."/>
            <person name="Johannesson H."/>
        </authorList>
    </citation>
    <scope>NUCLEOTIDE SEQUENCE</scope>
    <source>
        <strain evidence="1">CBS 892.96</strain>
    </source>
</reference>
<name>A0AAN6WBD2_9PEZI</name>
<evidence type="ECO:0000313" key="1">
    <source>
        <dbReference type="EMBL" id="KAK4178483.1"/>
    </source>
</evidence>
<accession>A0AAN6WBD2</accession>
<dbReference type="AlphaFoldDB" id="A0AAN6WBD2"/>
<sequence length="74" mass="8919">MARFVRQVIESYRLAPETLLEYLQTVFPDWADEIHVETNKKDVYIAYIPDHLTEEEVEHIYSNLRTSRRRIPGR</sequence>
<evidence type="ECO:0000313" key="2">
    <source>
        <dbReference type="Proteomes" id="UP001302321"/>
    </source>
</evidence>
<protein>
    <submittedName>
        <fullName evidence="1">Uncharacterized protein</fullName>
    </submittedName>
</protein>
<reference evidence="1" key="2">
    <citation type="submission" date="2023-05" db="EMBL/GenBank/DDBJ databases">
        <authorList>
            <consortium name="Lawrence Berkeley National Laboratory"/>
            <person name="Steindorff A."/>
            <person name="Hensen N."/>
            <person name="Bonometti L."/>
            <person name="Westerberg I."/>
            <person name="Brannstrom I.O."/>
            <person name="Guillou S."/>
            <person name="Cros-Aarteil S."/>
            <person name="Calhoun S."/>
            <person name="Haridas S."/>
            <person name="Kuo A."/>
            <person name="Mondo S."/>
            <person name="Pangilinan J."/>
            <person name="Riley R."/>
            <person name="Labutti K."/>
            <person name="Andreopoulos B."/>
            <person name="Lipzen A."/>
            <person name="Chen C."/>
            <person name="Yanf M."/>
            <person name="Daum C."/>
            <person name="Ng V."/>
            <person name="Clum A."/>
            <person name="Ohm R."/>
            <person name="Martin F."/>
            <person name="Silar P."/>
            <person name="Natvig D."/>
            <person name="Lalanne C."/>
            <person name="Gautier V."/>
            <person name="Ament-Velasquez S.L."/>
            <person name="Kruys A."/>
            <person name="Hutchinson M.I."/>
            <person name="Powell A.J."/>
            <person name="Barry K."/>
            <person name="Miller A.N."/>
            <person name="Grigoriev I.V."/>
            <person name="Debuchy R."/>
            <person name="Gladieux P."/>
            <person name="Thoren M.H."/>
            <person name="Johannesson H."/>
        </authorList>
    </citation>
    <scope>NUCLEOTIDE SEQUENCE</scope>
    <source>
        <strain evidence="1">CBS 892.96</strain>
    </source>
</reference>